<dbReference type="Pfam" id="PF00488">
    <property type="entry name" value="MutS_V"/>
    <property type="match status" value="1"/>
</dbReference>
<organism evidence="13 14">
    <name type="scientific">Thioclava kandeliae</name>
    <dbReference type="NCBI Taxonomy" id="3070818"/>
    <lineage>
        <taxon>Bacteria</taxon>
        <taxon>Pseudomonadati</taxon>
        <taxon>Pseudomonadota</taxon>
        <taxon>Alphaproteobacteria</taxon>
        <taxon>Rhodobacterales</taxon>
        <taxon>Paracoccaceae</taxon>
        <taxon>Thioclava</taxon>
    </lineage>
</organism>
<dbReference type="SMART" id="SM00533">
    <property type="entry name" value="MUTSd"/>
    <property type="match status" value="1"/>
</dbReference>
<comment type="caution">
    <text evidence="13">The sequence shown here is derived from an EMBL/GenBank/DDBJ whole genome shotgun (WGS) entry which is preliminary data.</text>
</comment>
<dbReference type="Gene3D" id="1.10.1420.10">
    <property type="match status" value="2"/>
</dbReference>
<evidence type="ECO:0000256" key="11">
    <source>
        <dbReference type="SAM" id="MobiDB-lite"/>
    </source>
</evidence>
<dbReference type="PROSITE" id="PS00486">
    <property type="entry name" value="DNA_MISMATCH_REPAIR_2"/>
    <property type="match status" value="1"/>
</dbReference>
<evidence type="ECO:0000313" key="13">
    <source>
        <dbReference type="EMBL" id="MER5172069.1"/>
    </source>
</evidence>
<dbReference type="CDD" id="cd03284">
    <property type="entry name" value="ABC_MutS1"/>
    <property type="match status" value="1"/>
</dbReference>
<feature type="domain" description="DNA mismatch repair proteins mutS family" evidence="12">
    <location>
        <begin position="704"/>
        <end position="720"/>
    </location>
</feature>
<dbReference type="SMART" id="SM00534">
    <property type="entry name" value="MUTSac"/>
    <property type="match status" value="1"/>
</dbReference>
<dbReference type="InterPro" id="IPR045076">
    <property type="entry name" value="MutS"/>
</dbReference>
<dbReference type="PANTHER" id="PTHR11361:SF34">
    <property type="entry name" value="DNA MISMATCH REPAIR PROTEIN MSH1, MITOCHONDRIAL"/>
    <property type="match status" value="1"/>
</dbReference>
<feature type="binding site" evidence="9">
    <location>
        <begin position="630"/>
        <end position="637"/>
    </location>
    <ligand>
        <name>ATP</name>
        <dbReference type="ChEBI" id="CHEBI:30616"/>
    </ligand>
</feature>
<dbReference type="NCBIfam" id="NF003810">
    <property type="entry name" value="PRK05399.1"/>
    <property type="match status" value="1"/>
</dbReference>
<sequence>MAKPTVTPMMEQYLGIKDANPGALLFYRMGDFYEMFFQDAVEAAAALDIALTKRGSHEGEDIPMCGVPVHAAEGYLLTLIRKGFRVAIAEQLEDPAEAKKRGYKAVVKRDVVRLVTPGTLTEESLLEARRHNFLAAYSALRDEGALAWVDISTGEFRVMPCAPARLGPELARLTPREVLVSDTNEDAFREVIEDVKAAVTPLARAVFDSASGEQKLRDLYQVGSLEAFGSFSRAELSAMGAIVDYLDLTQRGKLPLLRRPLREEAGTIVQIDASTRRNLELTQALSGGREGSLLNVIDRTVTAGGARLLERRVSAPSRDLAQIHARHDTVAFLVEQSRFTEDLRADLKRCPDMDRALSRLALDRGGPRDMAAIRNALGQAGGLYDVITGSEAPRLLQDAAQALQGHDELVALLDAALIAEPPLLARDGGFIAQGYDEELDETRRLRDEGRGVIAGMQAGFIEETGISSLKIKHNNVLGYFIECTSTHAEKMLSAPLSEKFIHRQTTANQVRFTTVDLSELETRIHNAGARALEIEKRLYDRLKAGIMDQAGPIGEASRALAEIDLACAFADLARAGDWVRPEIDNSRAFEITAGRHPVVEHALKRSGTPFIANDCGLTKESTPAIWLLTGPNMAGKSTFLRQNAIIALLAQAGSFVPATRAHIGLVSQLFSRVGAADDLARGRSTFMVEMVETAAILNQADDRALVILDEIGRGTATYDGLSIAWAVMEHLHATNRCRALFATHYHEMTALSAKLDGVENATVSVKEHAGDVIFLHEVKKGAADRSYGVQVARLAGLPDSVVARAKSVLDMLEKGDRDSGAKKQMLIDDLPLFASAPPPQPVAPLGPSPLEERLGAINPDDLSPREALQALYDLREMLK</sequence>
<dbReference type="InterPro" id="IPR005748">
    <property type="entry name" value="DNA_mismatch_repair_MutS"/>
</dbReference>
<dbReference type="InterPro" id="IPR007860">
    <property type="entry name" value="DNA_mmatch_repair_MutS_con_dom"/>
</dbReference>
<dbReference type="Gene3D" id="3.40.1170.10">
    <property type="entry name" value="DNA repair protein MutS, domain I"/>
    <property type="match status" value="1"/>
</dbReference>
<evidence type="ECO:0000256" key="10">
    <source>
        <dbReference type="RuleBase" id="RU003756"/>
    </source>
</evidence>
<dbReference type="Pfam" id="PF05190">
    <property type="entry name" value="MutS_IV"/>
    <property type="match status" value="1"/>
</dbReference>
<dbReference type="InterPro" id="IPR017261">
    <property type="entry name" value="DNA_mismatch_repair_MutS/MSH"/>
</dbReference>
<dbReference type="Proteomes" id="UP001438953">
    <property type="component" value="Unassembled WGS sequence"/>
</dbReference>
<dbReference type="InterPro" id="IPR007695">
    <property type="entry name" value="DNA_mismatch_repair_MutS-lik_N"/>
</dbReference>
<evidence type="ECO:0000259" key="12">
    <source>
        <dbReference type="PROSITE" id="PS00486"/>
    </source>
</evidence>
<dbReference type="InterPro" id="IPR027417">
    <property type="entry name" value="P-loop_NTPase"/>
</dbReference>
<keyword evidence="6 9" id="KW-0238">DNA-binding</keyword>
<dbReference type="EMBL" id="JAYWLC010000006">
    <property type="protein sequence ID" value="MER5172069.1"/>
    <property type="molecule type" value="Genomic_DNA"/>
</dbReference>
<reference evidence="13 14" key="2">
    <citation type="submission" date="2024-06" db="EMBL/GenBank/DDBJ databases">
        <title>Thioclava kandeliae sp. nov. from a rhizosphere soil sample of Kandelia candel in a mangrove.</title>
        <authorList>
            <person name="Mu T."/>
        </authorList>
    </citation>
    <scope>NUCLEOTIDE SEQUENCE [LARGE SCALE GENOMIC DNA]</scope>
    <source>
        <strain evidence="13 14">CPCC 100088</strain>
    </source>
</reference>
<dbReference type="SUPFAM" id="SSF48334">
    <property type="entry name" value="DNA repair protein MutS, domain III"/>
    <property type="match status" value="1"/>
</dbReference>
<protein>
    <recommendedName>
        <fullName evidence="2 9">DNA mismatch repair protein MutS</fullName>
    </recommendedName>
</protein>
<evidence type="ECO:0000256" key="5">
    <source>
        <dbReference type="ARBA" id="ARBA00022840"/>
    </source>
</evidence>
<dbReference type="Pfam" id="PF01624">
    <property type="entry name" value="MutS_I"/>
    <property type="match status" value="1"/>
</dbReference>
<dbReference type="InterPro" id="IPR007861">
    <property type="entry name" value="DNA_mismatch_repair_MutS_clamp"/>
</dbReference>
<dbReference type="PANTHER" id="PTHR11361">
    <property type="entry name" value="DNA MISMATCH REPAIR PROTEIN MUTS FAMILY MEMBER"/>
    <property type="match status" value="1"/>
</dbReference>
<keyword evidence="7 9" id="KW-0234">DNA repair</keyword>
<evidence type="ECO:0000256" key="1">
    <source>
        <dbReference type="ARBA" id="ARBA00006271"/>
    </source>
</evidence>
<dbReference type="Pfam" id="PF05192">
    <property type="entry name" value="MutS_III"/>
    <property type="match status" value="1"/>
</dbReference>
<dbReference type="RefSeq" id="WP_350936728.1">
    <property type="nucleotide sequence ID" value="NZ_JAYWLC010000006.1"/>
</dbReference>
<dbReference type="InterPro" id="IPR007696">
    <property type="entry name" value="DNA_mismatch_repair_MutS_core"/>
</dbReference>
<evidence type="ECO:0000256" key="9">
    <source>
        <dbReference type="HAMAP-Rule" id="MF_00096"/>
    </source>
</evidence>
<evidence type="ECO:0000256" key="7">
    <source>
        <dbReference type="ARBA" id="ARBA00023204"/>
    </source>
</evidence>
<evidence type="ECO:0000256" key="6">
    <source>
        <dbReference type="ARBA" id="ARBA00023125"/>
    </source>
</evidence>
<dbReference type="Pfam" id="PF05188">
    <property type="entry name" value="MutS_II"/>
    <property type="match status" value="1"/>
</dbReference>
<name>A0ABV1SGN6_9RHOB</name>
<dbReference type="SUPFAM" id="SSF53150">
    <property type="entry name" value="DNA repair protein MutS, domain II"/>
    <property type="match status" value="1"/>
</dbReference>
<evidence type="ECO:0000256" key="3">
    <source>
        <dbReference type="ARBA" id="ARBA00022741"/>
    </source>
</evidence>
<gene>
    <name evidence="9 13" type="primary">mutS</name>
    <name evidence="13" type="ORF">VSX56_09805</name>
</gene>
<proteinExistence type="inferred from homology"/>
<dbReference type="Gene3D" id="3.30.420.110">
    <property type="entry name" value="MutS, connector domain"/>
    <property type="match status" value="1"/>
</dbReference>
<comment type="similarity">
    <text evidence="1 9 10">Belongs to the DNA mismatch repair MutS family.</text>
</comment>
<dbReference type="NCBIfam" id="TIGR01070">
    <property type="entry name" value="mutS1"/>
    <property type="match status" value="1"/>
</dbReference>
<evidence type="ECO:0000256" key="8">
    <source>
        <dbReference type="ARBA" id="ARBA00024647"/>
    </source>
</evidence>
<keyword evidence="14" id="KW-1185">Reference proteome</keyword>
<evidence type="ECO:0000313" key="14">
    <source>
        <dbReference type="Proteomes" id="UP001438953"/>
    </source>
</evidence>
<dbReference type="Gene3D" id="6.10.140.430">
    <property type="match status" value="1"/>
</dbReference>
<dbReference type="SUPFAM" id="SSF52540">
    <property type="entry name" value="P-loop containing nucleoside triphosphate hydrolases"/>
    <property type="match status" value="1"/>
</dbReference>
<dbReference type="PIRSF" id="PIRSF037677">
    <property type="entry name" value="DNA_mis_repair_Msh6"/>
    <property type="match status" value="1"/>
</dbReference>
<dbReference type="InterPro" id="IPR036678">
    <property type="entry name" value="MutS_con_dom_sf"/>
</dbReference>
<keyword evidence="3 9" id="KW-0547">Nucleotide-binding</keyword>
<dbReference type="InterPro" id="IPR036187">
    <property type="entry name" value="DNA_mismatch_repair_MutS_sf"/>
</dbReference>
<reference evidence="13 14" key="1">
    <citation type="submission" date="2024-01" db="EMBL/GenBank/DDBJ databases">
        <authorList>
            <person name="Deng Y."/>
            <person name="Su J."/>
        </authorList>
    </citation>
    <scope>NUCLEOTIDE SEQUENCE [LARGE SCALE GENOMIC DNA]</scope>
    <source>
        <strain evidence="13 14">CPCC 100088</strain>
    </source>
</reference>
<accession>A0ABV1SGN6</accession>
<dbReference type="InterPro" id="IPR016151">
    <property type="entry name" value="DNA_mismatch_repair_MutS_N"/>
</dbReference>
<dbReference type="SUPFAM" id="SSF55271">
    <property type="entry name" value="DNA repair protein MutS, domain I"/>
    <property type="match status" value="1"/>
</dbReference>
<dbReference type="Gene3D" id="3.40.50.300">
    <property type="entry name" value="P-loop containing nucleotide triphosphate hydrolases"/>
    <property type="match status" value="1"/>
</dbReference>
<evidence type="ECO:0000256" key="2">
    <source>
        <dbReference type="ARBA" id="ARBA00021982"/>
    </source>
</evidence>
<evidence type="ECO:0000256" key="4">
    <source>
        <dbReference type="ARBA" id="ARBA00022763"/>
    </source>
</evidence>
<keyword evidence="4 9" id="KW-0227">DNA damage</keyword>
<dbReference type="InterPro" id="IPR000432">
    <property type="entry name" value="DNA_mismatch_repair_MutS_C"/>
</dbReference>
<keyword evidence="5 9" id="KW-0067">ATP-binding</keyword>
<comment type="function">
    <text evidence="8 9">This protein is involved in the repair of mismatches in DNA. It is possible that it carries out the mismatch recognition step. This protein has a weak ATPase activity.</text>
</comment>
<dbReference type="HAMAP" id="MF_00096">
    <property type="entry name" value="MutS"/>
    <property type="match status" value="1"/>
</dbReference>
<feature type="compositionally biased region" description="Pro residues" evidence="11">
    <location>
        <begin position="837"/>
        <end position="847"/>
    </location>
</feature>
<feature type="region of interest" description="Disordered" evidence="11">
    <location>
        <begin position="837"/>
        <end position="861"/>
    </location>
</feature>